<keyword evidence="2" id="KW-1185">Reference proteome</keyword>
<evidence type="ECO:0000313" key="2">
    <source>
        <dbReference type="Proteomes" id="UP000053201"/>
    </source>
</evidence>
<dbReference type="InParanoid" id="A0A0L0HP18"/>
<dbReference type="VEuPathDB" id="FungiDB:SPPG_01879"/>
<dbReference type="EMBL" id="KQ257452">
    <property type="protein sequence ID" value="KND02798.1"/>
    <property type="molecule type" value="Genomic_DNA"/>
</dbReference>
<accession>A0A0L0HP18</accession>
<organism evidence="1 2">
    <name type="scientific">Spizellomyces punctatus (strain DAOM BR117)</name>
    <dbReference type="NCBI Taxonomy" id="645134"/>
    <lineage>
        <taxon>Eukaryota</taxon>
        <taxon>Fungi</taxon>
        <taxon>Fungi incertae sedis</taxon>
        <taxon>Chytridiomycota</taxon>
        <taxon>Chytridiomycota incertae sedis</taxon>
        <taxon>Chytridiomycetes</taxon>
        <taxon>Spizellomycetales</taxon>
        <taxon>Spizellomycetaceae</taxon>
        <taxon>Spizellomyces</taxon>
    </lineage>
</organism>
<protein>
    <recommendedName>
        <fullName evidence="3">GST N-terminal domain-containing protein</fullName>
    </recommendedName>
</protein>
<dbReference type="RefSeq" id="XP_016610837.1">
    <property type="nucleotide sequence ID" value="XM_016750190.1"/>
</dbReference>
<dbReference type="Proteomes" id="UP000053201">
    <property type="component" value="Unassembled WGS sequence"/>
</dbReference>
<evidence type="ECO:0000313" key="1">
    <source>
        <dbReference type="EMBL" id="KND02798.1"/>
    </source>
</evidence>
<dbReference type="GeneID" id="27685513"/>
<dbReference type="OrthoDB" id="2132682at2759"/>
<sequence length="369" mass="40782">MPNIIARFQARLALGSHPPNVPPIILHSRPSLDTKKPAADIFHDNDLQRIRWALRLKDLDWYECPGLDGGAVHRVAGTRLGKIPVPIVQIGKDMYWGVGSVMRALERRFPYPTLYSGPVAAAGSQTHTRHHEGLSAALTSWCDKVFRPALVPLHTNPRYPVAQAHPVHFHLQTVESMLTESTPMSTNDFTSNRSFIVDQSESPESTQWHGIHRSTTHPHMTDLMLGSTALLARSVPSLRSTWTETYPLTASWLDRLLDYLEKRTETGVAISAEDAVQVLTRKFTVGECGTVPPQSEIVEVELQNGATISGQVVTASKWDVTLGRTESVVGEEGQVESICSVTLPKDEIGVYKIVETSKGLGDKKINYID</sequence>
<dbReference type="Gene3D" id="3.40.30.110">
    <property type="match status" value="1"/>
</dbReference>
<reference evidence="1 2" key="1">
    <citation type="submission" date="2009-08" db="EMBL/GenBank/DDBJ databases">
        <title>The Genome Sequence of Spizellomyces punctatus strain DAOM BR117.</title>
        <authorList>
            <consortium name="The Broad Institute Genome Sequencing Platform"/>
            <person name="Russ C."/>
            <person name="Cuomo C."/>
            <person name="Shea T."/>
            <person name="Young S.K."/>
            <person name="Zeng Q."/>
            <person name="Koehrsen M."/>
            <person name="Haas B."/>
            <person name="Borodovsky M."/>
            <person name="Guigo R."/>
            <person name="Alvarado L."/>
            <person name="Berlin A."/>
            <person name="Bochicchio J."/>
            <person name="Borenstein D."/>
            <person name="Chapman S."/>
            <person name="Chen Z."/>
            <person name="Engels R."/>
            <person name="Freedman E."/>
            <person name="Gellesch M."/>
            <person name="Goldberg J."/>
            <person name="Griggs A."/>
            <person name="Gujja S."/>
            <person name="Heiman D."/>
            <person name="Hepburn T."/>
            <person name="Howarth C."/>
            <person name="Jen D."/>
            <person name="Larson L."/>
            <person name="Lewis B."/>
            <person name="Mehta T."/>
            <person name="Park D."/>
            <person name="Pearson M."/>
            <person name="Roberts A."/>
            <person name="Saif S."/>
            <person name="Shenoy N."/>
            <person name="Sisk P."/>
            <person name="Stolte C."/>
            <person name="Sykes S."/>
            <person name="Thomson T."/>
            <person name="Walk T."/>
            <person name="White J."/>
            <person name="Yandava C."/>
            <person name="Burger G."/>
            <person name="Gray M.W."/>
            <person name="Holland P.W.H."/>
            <person name="King N."/>
            <person name="Lang F.B.F."/>
            <person name="Roger A.J."/>
            <person name="Ruiz-Trillo I."/>
            <person name="Lander E."/>
            <person name="Nusbaum C."/>
        </authorList>
    </citation>
    <scope>NUCLEOTIDE SEQUENCE [LARGE SCALE GENOMIC DNA]</scope>
    <source>
        <strain evidence="1 2">DAOM BR117</strain>
    </source>
</reference>
<evidence type="ECO:0008006" key="3">
    <source>
        <dbReference type="Google" id="ProtNLM"/>
    </source>
</evidence>
<dbReference type="AlphaFoldDB" id="A0A0L0HP18"/>
<gene>
    <name evidence="1" type="ORF">SPPG_01879</name>
</gene>
<name>A0A0L0HP18_SPIPD</name>
<proteinExistence type="predicted"/>